<evidence type="ECO:0000256" key="2">
    <source>
        <dbReference type="ARBA" id="ARBA00022448"/>
    </source>
</evidence>
<dbReference type="AlphaFoldDB" id="A0A0M9AG49"/>
<dbReference type="CDD" id="cd14748">
    <property type="entry name" value="PBP2_UgpB"/>
    <property type="match status" value="1"/>
</dbReference>
<name>A0A0M9AG49_THEAQ</name>
<evidence type="ECO:0000256" key="4">
    <source>
        <dbReference type="SAM" id="SignalP"/>
    </source>
</evidence>
<comment type="similarity">
    <text evidence="1">Belongs to the bacterial solute-binding protein 1 family.</text>
</comment>
<evidence type="ECO:0000313" key="5">
    <source>
        <dbReference type="EMBL" id="KOX90748.1"/>
    </source>
</evidence>
<proteinExistence type="inferred from homology"/>
<reference evidence="5 6" key="1">
    <citation type="submission" date="2015-07" db="EMBL/GenBank/DDBJ databases">
        <authorList>
            <person name="Noorani M."/>
        </authorList>
    </citation>
    <scope>NUCLEOTIDE SEQUENCE [LARGE SCALE GENOMIC DNA]</scope>
    <source>
        <strain evidence="6">ATCC 25104 / DSM 625 / JCM 10724 / NBRC 103206 / NCIMB 11243 / YT-1</strain>
    </source>
</reference>
<dbReference type="Pfam" id="PF13416">
    <property type="entry name" value="SBP_bac_8"/>
    <property type="match status" value="1"/>
</dbReference>
<dbReference type="GO" id="GO:0015768">
    <property type="term" value="P:maltose transport"/>
    <property type="evidence" value="ECO:0007669"/>
    <property type="project" value="TreeGrafter"/>
</dbReference>
<dbReference type="GO" id="GO:1901982">
    <property type="term" value="F:maltose binding"/>
    <property type="evidence" value="ECO:0007669"/>
    <property type="project" value="TreeGrafter"/>
</dbReference>
<accession>A0A0M9AG49</accession>
<dbReference type="PANTHER" id="PTHR30061:SF50">
    <property type="entry name" value="MALTOSE_MALTODEXTRIN-BINDING PERIPLASMIC PROTEIN"/>
    <property type="match status" value="1"/>
</dbReference>
<evidence type="ECO:0000313" key="6">
    <source>
        <dbReference type="Proteomes" id="UP000037685"/>
    </source>
</evidence>
<evidence type="ECO:0000256" key="3">
    <source>
        <dbReference type="ARBA" id="ARBA00022729"/>
    </source>
</evidence>
<sequence length="413" mass="45970">MRKALAVLLALLGLTALAQTQVRISGWGGTDIAIVNGLLKEVVQPKLDKEGIRVVYEPIEGDYTQWLFNALSAGTAPDLFYMDIFWSESLFATGKVEPLDRYFSKQEVGEFLPNLVQAFTYQGKLYGIPKDFNTLALQFNKDIFDEAGVKYPNQQDTWETFEAKLRQVQSKLKDVAGLCVVADFARFGAFAFATGWKPFDEKGHTVLDANFRRAFEWYTGLVRRGAARFAQDLGEGWTGGCFGGEKAATALEGAWIGGFLRDKAPNMRYGTTFLPLDPVTKRRGNFVFTVSWSMNAQSKNKEAAAKVLKALTSPEAQQWVLERGLAIPSRRALANNPYFQRPGKEPELNRVVFQGSTSQGGVNLVYPFKFRGFGGDWMRPINEALQAVLTGQKSVDQALRDAQAALDRLTGRR</sequence>
<dbReference type="Proteomes" id="UP000037685">
    <property type="component" value="Unassembled WGS sequence"/>
</dbReference>
<dbReference type="PANTHER" id="PTHR30061">
    <property type="entry name" value="MALTOSE-BINDING PERIPLASMIC PROTEIN"/>
    <property type="match status" value="1"/>
</dbReference>
<keyword evidence="3 4" id="KW-0732">Signal</keyword>
<protein>
    <submittedName>
        <fullName evidence="5">Maltose-binding periplasmic protein</fullName>
    </submittedName>
</protein>
<evidence type="ECO:0000256" key="1">
    <source>
        <dbReference type="ARBA" id="ARBA00008520"/>
    </source>
</evidence>
<comment type="caution">
    <text evidence="5">The sequence shown here is derived from an EMBL/GenBank/DDBJ whole genome shotgun (WGS) entry which is preliminary data.</text>
</comment>
<keyword evidence="2" id="KW-0813">Transport</keyword>
<dbReference type="InterPro" id="IPR006059">
    <property type="entry name" value="SBP"/>
</dbReference>
<dbReference type="Gene3D" id="3.40.190.10">
    <property type="entry name" value="Periplasmic binding protein-like II"/>
    <property type="match status" value="1"/>
</dbReference>
<gene>
    <name evidence="5" type="primary">malE_2</name>
    <name evidence="5" type="ORF">BVI061214_01942</name>
</gene>
<dbReference type="PATRIC" id="fig|271.14.peg.2016"/>
<feature type="signal peptide" evidence="4">
    <location>
        <begin position="1"/>
        <end position="18"/>
    </location>
</feature>
<organism evidence="5 6">
    <name type="scientific">Thermus aquaticus</name>
    <dbReference type="NCBI Taxonomy" id="271"/>
    <lineage>
        <taxon>Bacteria</taxon>
        <taxon>Thermotogati</taxon>
        <taxon>Deinococcota</taxon>
        <taxon>Deinococci</taxon>
        <taxon>Thermales</taxon>
        <taxon>Thermaceae</taxon>
        <taxon>Thermus</taxon>
    </lineage>
</organism>
<dbReference type="RefSeq" id="WP_053768241.1">
    <property type="nucleotide sequence ID" value="NZ_LHCI01000106.1"/>
</dbReference>
<dbReference type="GO" id="GO:0055052">
    <property type="term" value="C:ATP-binding cassette (ABC) transporter complex, substrate-binding subunit-containing"/>
    <property type="evidence" value="ECO:0007669"/>
    <property type="project" value="TreeGrafter"/>
</dbReference>
<feature type="chain" id="PRO_5005831064" evidence="4">
    <location>
        <begin position="19"/>
        <end position="413"/>
    </location>
</feature>
<dbReference type="SUPFAM" id="SSF53850">
    <property type="entry name" value="Periplasmic binding protein-like II"/>
    <property type="match status" value="1"/>
</dbReference>
<dbReference type="EMBL" id="LHCI01000106">
    <property type="protein sequence ID" value="KOX90748.1"/>
    <property type="molecule type" value="Genomic_DNA"/>
</dbReference>
<dbReference type="GO" id="GO:0042956">
    <property type="term" value="P:maltodextrin transmembrane transport"/>
    <property type="evidence" value="ECO:0007669"/>
    <property type="project" value="TreeGrafter"/>
</dbReference>